<dbReference type="AlphaFoldDB" id="A0A453RGS0"/>
<dbReference type="PANTHER" id="PTHR33827:SF7">
    <property type="entry name" value="PROTEIN SAWADEE HOMEODOMAIN HOMOLOG 2"/>
    <property type="match status" value="1"/>
</dbReference>
<dbReference type="EnsemblPlants" id="AET7Gv20575100.8">
    <property type="protein sequence ID" value="AET7Gv20575100.8"/>
    <property type="gene ID" value="AET7Gv20575100"/>
</dbReference>
<name>A0A453RGS0_AEGTS</name>
<protein>
    <recommendedName>
        <fullName evidence="1">SAWADEE domain-containing protein</fullName>
    </recommendedName>
</protein>
<dbReference type="Proteomes" id="UP000015105">
    <property type="component" value="Chromosome 7D"/>
</dbReference>
<organism evidence="2 3">
    <name type="scientific">Aegilops tauschii subsp. strangulata</name>
    <name type="common">Goatgrass</name>
    <dbReference type="NCBI Taxonomy" id="200361"/>
    <lineage>
        <taxon>Eukaryota</taxon>
        <taxon>Viridiplantae</taxon>
        <taxon>Streptophyta</taxon>
        <taxon>Embryophyta</taxon>
        <taxon>Tracheophyta</taxon>
        <taxon>Spermatophyta</taxon>
        <taxon>Magnoliopsida</taxon>
        <taxon>Liliopsida</taxon>
        <taxon>Poales</taxon>
        <taxon>Poaceae</taxon>
        <taxon>BOP clade</taxon>
        <taxon>Pooideae</taxon>
        <taxon>Triticodae</taxon>
        <taxon>Triticeae</taxon>
        <taxon>Triticinae</taxon>
        <taxon>Aegilops</taxon>
    </lineage>
</organism>
<dbReference type="Pfam" id="PF16719">
    <property type="entry name" value="SAWADEE"/>
    <property type="match status" value="1"/>
</dbReference>
<accession>A0A453RGS0</accession>
<reference evidence="2" key="5">
    <citation type="journal article" date="2021" name="G3 (Bethesda)">
        <title>Aegilops tauschii genome assembly Aet v5.0 features greater sequence contiguity and improved annotation.</title>
        <authorList>
            <person name="Wang L."/>
            <person name="Zhu T."/>
            <person name="Rodriguez J.C."/>
            <person name="Deal K.R."/>
            <person name="Dubcovsky J."/>
            <person name="McGuire P.E."/>
            <person name="Lux T."/>
            <person name="Spannagl M."/>
            <person name="Mayer K.F.X."/>
            <person name="Baldrich P."/>
            <person name="Meyers B.C."/>
            <person name="Huo N."/>
            <person name="Gu Y.Q."/>
            <person name="Zhou H."/>
            <person name="Devos K.M."/>
            <person name="Bennetzen J.L."/>
            <person name="Unver T."/>
            <person name="Budak H."/>
            <person name="Gulick P.J."/>
            <person name="Galiba G."/>
            <person name="Kalapos B."/>
            <person name="Nelson D.R."/>
            <person name="Li P."/>
            <person name="You F.M."/>
            <person name="Luo M.C."/>
            <person name="Dvorak J."/>
        </authorList>
    </citation>
    <scope>NUCLEOTIDE SEQUENCE [LARGE SCALE GENOMIC DNA]</scope>
    <source>
        <strain evidence="2">cv. AL8/78</strain>
    </source>
</reference>
<dbReference type="GO" id="GO:0003682">
    <property type="term" value="F:chromatin binding"/>
    <property type="evidence" value="ECO:0007669"/>
    <property type="project" value="InterPro"/>
</dbReference>
<sequence>MPTVLALINFFVFQEVKVRFSGFGPEEDEWINVRKCVRLRSLPCESAECVAVLPGDLILCFQVVIILQDFCSPDLALGNSAC</sequence>
<proteinExistence type="predicted"/>
<reference evidence="2" key="4">
    <citation type="submission" date="2019-03" db="UniProtKB">
        <authorList>
            <consortium name="EnsemblPlants"/>
        </authorList>
    </citation>
    <scope>IDENTIFICATION</scope>
</reference>
<reference evidence="3" key="1">
    <citation type="journal article" date="2014" name="Science">
        <title>Ancient hybridizations among the ancestral genomes of bread wheat.</title>
        <authorList>
            <consortium name="International Wheat Genome Sequencing Consortium,"/>
            <person name="Marcussen T."/>
            <person name="Sandve S.R."/>
            <person name="Heier L."/>
            <person name="Spannagl M."/>
            <person name="Pfeifer M."/>
            <person name="Jakobsen K.S."/>
            <person name="Wulff B.B."/>
            <person name="Steuernagel B."/>
            <person name="Mayer K.F."/>
            <person name="Olsen O.A."/>
        </authorList>
    </citation>
    <scope>NUCLEOTIDE SEQUENCE [LARGE SCALE GENOMIC DNA]</scope>
    <source>
        <strain evidence="3">cv. AL8/78</strain>
    </source>
</reference>
<dbReference type="PANTHER" id="PTHR33827">
    <property type="entry name" value="PROTEIN SAWADEE HOMEODOMAIN HOMOLOG 2"/>
    <property type="match status" value="1"/>
</dbReference>
<dbReference type="InterPro" id="IPR032001">
    <property type="entry name" value="SAWADEE_dom"/>
</dbReference>
<evidence type="ECO:0000259" key="1">
    <source>
        <dbReference type="Pfam" id="PF16719"/>
    </source>
</evidence>
<evidence type="ECO:0000313" key="3">
    <source>
        <dbReference type="Proteomes" id="UP000015105"/>
    </source>
</evidence>
<evidence type="ECO:0000313" key="2">
    <source>
        <dbReference type="EnsemblPlants" id="AET7Gv20575100.8"/>
    </source>
</evidence>
<dbReference type="Gramene" id="AET7Gv20575100.8">
    <property type="protein sequence ID" value="AET7Gv20575100.8"/>
    <property type="gene ID" value="AET7Gv20575100"/>
</dbReference>
<dbReference type="Gene3D" id="2.40.50.40">
    <property type="match status" value="1"/>
</dbReference>
<reference evidence="2" key="3">
    <citation type="journal article" date="2017" name="Nature">
        <title>Genome sequence of the progenitor of the wheat D genome Aegilops tauschii.</title>
        <authorList>
            <person name="Luo M.C."/>
            <person name="Gu Y.Q."/>
            <person name="Puiu D."/>
            <person name="Wang H."/>
            <person name="Twardziok S.O."/>
            <person name="Deal K.R."/>
            <person name="Huo N."/>
            <person name="Zhu T."/>
            <person name="Wang L."/>
            <person name="Wang Y."/>
            <person name="McGuire P.E."/>
            <person name="Liu S."/>
            <person name="Long H."/>
            <person name="Ramasamy R.K."/>
            <person name="Rodriguez J.C."/>
            <person name="Van S.L."/>
            <person name="Yuan L."/>
            <person name="Wang Z."/>
            <person name="Xia Z."/>
            <person name="Xiao L."/>
            <person name="Anderson O.D."/>
            <person name="Ouyang S."/>
            <person name="Liang Y."/>
            <person name="Zimin A.V."/>
            <person name="Pertea G."/>
            <person name="Qi P."/>
            <person name="Bennetzen J.L."/>
            <person name="Dai X."/>
            <person name="Dawson M.W."/>
            <person name="Muller H.G."/>
            <person name="Kugler K."/>
            <person name="Rivarola-Duarte L."/>
            <person name="Spannagl M."/>
            <person name="Mayer K.F.X."/>
            <person name="Lu F.H."/>
            <person name="Bevan M.W."/>
            <person name="Leroy P."/>
            <person name="Li P."/>
            <person name="You F.M."/>
            <person name="Sun Q."/>
            <person name="Liu Z."/>
            <person name="Lyons E."/>
            <person name="Wicker T."/>
            <person name="Salzberg S.L."/>
            <person name="Devos K.M."/>
            <person name="Dvorak J."/>
        </authorList>
    </citation>
    <scope>NUCLEOTIDE SEQUENCE [LARGE SCALE GENOMIC DNA]</scope>
    <source>
        <strain evidence="2">cv. AL8/78</strain>
    </source>
</reference>
<feature type="domain" description="SAWADEE" evidence="1">
    <location>
        <begin position="13"/>
        <end position="63"/>
    </location>
</feature>
<reference evidence="3" key="2">
    <citation type="journal article" date="2017" name="Nat. Plants">
        <title>The Aegilops tauschii genome reveals multiple impacts of transposons.</title>
        <authorList>
            <person name="Zhao G."/>
            <person name="Zou C."/>
            <person name="Li K."/>
            <person name="Wang K."/>
            <person name="Li T."/>
            <person name="Gao L."/>
            <person name="Zhang X."/>
            <person name="Wang H."/>
            <person name="Yang Z."/>
            <person name="Liu X."/>
            <person name="Jiang W."/>
            <person name="Mao L."/>
            <person name="Kong X."/>
            <person name="Jiao Y."/>
            <person name="Jia J."/>
        </authorList>
    </citation>
    <scope>NUCLEOTIDE SEQUENCE [LARGE SCALE GENOMIC DNA]</scope>
    <source>
        <strain evidence="3">cv. AL8/78</strain>
    </source>
</reference>
<dbReference type="InterPro" id="IPR039276">
    <property type="entry name" value="SHH1/2"/>
</dbReference>
<keyword evidence="3" id="KW-1185">Reference proteome</keyword>